<protein>
    <submittedName>
        <fullName evidence="3">Uncharacterized protein</fullName>
    </submittedName>
</protein>
<evidence type="ECO:0000313" key="3">
    <source>
        <dbReference type="EMBL" id="CAE7259562.1"/>
    </source>
</evidence>
<sequence length="256" mass="28175">MFLPTSRNRPTANVRCIVWIILRCDSCACALWTCGVVLGAPRGRALGIVLGVSWDAGTVYYLVCMSVCLSVFWTRPGRPSMSRQGLATSCASSSPSSSRPNGGDCRTEAVLACSQQCSKESTRSMKGFHEVKTTSWTPAQSKKQLQQAQRVVDQTLQILAMGVPVRVPQKDADYRLGISQDCKTLELHVGAETGQRQQIRMPLSQVVDISFGASQDSLVLRFSDVLCREAMELSFLDEDQRLQVALTLKVLRARLQ</sequence>
<proteinExistence type="predicted"/>
<dbReference type="Proteomes" id="UP000601435">
    <property type="component" value="Unassembled WGS sequence"/>
</dbReference>
<dbReference type="OrthoDB" id="414276at2759"/>
<keyword evidence="2" id="KW-0472">Membrane</keyword>
<comment type="caution">
    <text evidence="3">The sequence shown here is derived from an EMBL/GenBank/DDBJ whole genome shotgun (WGS) entry which is preliminary data.</text>
</comment>
<feature type="transmembrane region" description="Helical" evidence="2">
    <location>
        <begin position="12"/>
        <end position="38"/>
    </location>
</feature>
<keyword evidence="4" id="KW-1185">Reference proteome</keyword>
<dbReference type="AlphaFoldDB" id="A0A812M9H5"/>
<reference evidence="3" key="1">
    <citation type="submission" date="2021-02" db="EMBL/GenBank/DDBJ databases">
        <authorList>
            <person name="Dougan E. K."/>
            <person name="Rhodes N."/>
            <person name="Thang M."/>
            <person name="Chan C."/>
        </authorList>
    </citation>
    <scope>NUCLEOTIDE SEQUENCE</scope>
</reference>
<feature type="transmembrane region" description="Helical" evidence="2">
    <location>
        <begin position="58"/>
        <end position="74"/>
    </location>
</feature>
<name>A0A812M9H5_9DINO</name>
<gene>
    <name evidence="3" type="ORF">SNEC2469_LOCUS5876</name>
</gene>
<feature type="compositionally biased region" description="Low complexity" evidence="1">
    <location>
        <begin position="89"/>
        <end position="98"/>
    </location>
</feature>
<feature type="region of interest" description="Disordered" evidence="1">
    <location>
        <begin position="84"/>
        <end position="104"/>
    </location>
</feature>
<keyword evidence="2" id="KW-1133">Transmembrane helix</keyword>
<evidence type="ECO:0000256" key="2">
    <source>
        <dbReference type="SAM" id="Phobius"/>
    </source>
</evidence>
<organism evidence="3 4">
    <name type="scientific">Symbiodinium necroappetens</name>
    <dbReference type="NCBI Taxonomy" id="1628268"/>
    <lineage>
        <taxon>Eukaryota</taxon>
        <taxon>Sar</taxon>
        <taxon>Alveolata</taxon>
        <taxon>Dinophyceae</taxon>
        <taxon>Suessiales</taxon>
        <taxon>Symbiodiniaceae</taxon>
        <taxon>Symbiodinium</taxon>
    </lineage>
</organism>
<accession>A0A812M9H5</accession>
<dbReference type="EMBL" id="CAJNJA010010581">
    <property type="protein sequence ID" value="CAE7259562.1"/>
    <property type="molecule type" value="Genomic_DNA"/>
</dbReference>
<evidence type="ECO:0000313" key="4">
    <source>
        <dbReference type="Proteomes" id="UP000601435"/>
    </source>
</evidence>
<evidence type="ECO:0000256" key="1">
    <source>
        <dbReference type="SAM" id="MobiDB-lite"/>
    </source>
</evidence>
<keyword evidence="2" id="KW-0812">Transmembrane</keyword>